<proteinExistence type="predicted"/>
<dbReference type="InterPro" id="IPR021146">
    <property type="entry name" value="Phage_gp6-like_head-tail"/>
</dbReference>
<organism evidence="1 2">
    <name type="scientific">Pseudomonas amygdali pv. eriobotryae</name>
    <dbReference type="NCBI Taxonomy" id="129137"/>
    <lineage>
        <taxon>Bacteria</taxon>
        <taxon>Pseudomonadati</taxon>
        <taxon>Pseudomonadota</taxon>
        <taxon>Gammaproteobacteria</taxon>
        <taxon>Pseudomonadales</taxon>
        <taxon>Pseudomonadaceae</taxon>
        <taxon>Pseudomonas</taxon>
        <taxon>Pseudomonas amygdali</taxon>
    </lineage>
</organism>
<accession>A0A9P3EEY4</accession>
<gene>
    <name evidence="1" type="ORF">PSE10A_54440</name>
</gene>
<evidence type="ECO:0000313" key="1">
    <source>
        <dbReference type="EMBL" id="GFZ62933.1"/>
    </source>
</evidence>
<evidence type="ECO:0000313" key="2">
    <source>
        <dbReference type="Proteomes" id="UP000630864"/>
    </source>
</evidence>
<dbReference type="CDD" id="cd08054">
    <property type="entry name" value="gp6"/>
    <property type="match status" value="1"/>
</dbReference>
<dbReference type="AlphaFoldDB" id="A0A9P3EEY4"/>
<sequence length="110" mass="12370">MTVSVVDLLTIELMRKHLRVDQGDDDDLIMLYAESALEWALWYCDNPQLAVPADFKASFKSALLLLIGHSYNSREAVIVGTIAEELPLAVESLLWSSRNLQDEKDQPVIP</sequence>
<protein>
    <recommendedName>
        <fullName evidence="3">Phage protein</fullName>
    </recommendedName>
</protein>
<evidence type="ECO:0008006" key="3">
    <source>
        <dbReference type="Google" id="ProtNLM"/>
    </source>
</evidence>
<dbReference type="InterPro" id="IPR006450">
    <property type="entry name" value="Phage_HK97_gp6-like"/>
</dbReference>
<dbReference type="EMBL" id="BMZW01000056">
    <property type="protein sequence ID" value="GFZ62933.1"/>
    <property type="molecule type" value="Genomic_DNA"/>
</dbReference>
<name>A0A9P3EEY4_PSEA0</name>
<comment type="caution">
    <text evidence="1">The sequence shown here is derived from an EMBL/GenBank/DDBJ whole genome shotgun (WGS) entry which is preliminary data.</text>
</comment>
<dbReference type="Pfam" id="PF05135">
    <property type="entry name" value="Phage_connect_1"/>
    <property type="match status" value="1"/>
</dbReference>
<dbReference type="Proteomes" id="UP000630864">
    <property type="component" value="Unassembled WGS sequence"/>
</dbReference>
<dbReference type="NCBIfam" id="TIGR01560">
    <property type="entry name" value="put_DNA_pack"/>
    <property type="match status" value="1"/>
</dbReference>
<reference evidence="1" key="1">
    <citation type="submission" date="2020-09" db="EMBL/GenBank/DDBJ databases">
        <title>Pseudomonas syringae pv. eriobotryae genome sequence causing loquat canker disease.</title>
        <authorList>
            <person name="Fukuda S."/>
            <person name="Tashiro H."/>
            <person name="Nagano Y."/>
        </authorList>
    </citation>
    <scope>NUCLEOTIDE SEQUENCE</scope>
    <source>
        <strain evidence="1">AM001</strain>
    </source>
</reference>
<dbReference type="RefSeq" id="WP_189659279.1">
    <property type="nucleotide sequence ID" value="NZ_BMZW01000056.1"/>
</dbReference>
<dbReference type="Gene3D" id="1.10.3230.30">
    <property type="entry name" value="Phage gp6-like head-tail connector protein"/>
    <property type="match status" value="1"/>
</dbReference>